<feature type="domain" description="Transposase IS110-like N-terminal" evidence="1">
    <location>
        <begin position="9"/>
        <end position="147"/>
    </location>
</feature>
<keyword evidence="4" id="KW-1185">Reference proteome</keyword>
<gene>
    <name evidence="3" type="ORF">HWI92_11605</name>
</gene>
<dbReference type="PANTHER" id="PTHR33055:SF3">
    <property type="entry name" value="PUTATIVE TRANSPOSASE FOR IS117-RELATED"/>
    <property type="match status" value="1"/>
</dbReference>
<dbReference type="Pfam" id="PF02371">
    <property type="entry name" value="Transposase_20"/>
    <property type="match status" value="1"/>
</dbReference>
<dbReference type="PANTHER" id="PTHR33055">
    <property type="entry name" value="TRANSPOSASE FOR INSERTION SEQUENCE ELEMENT IS1111A"/>
    <property type="match status" value="1"/>
</dbReference>
<dbReference type="Proteomes" id="UP000612680">
    <property type="component" value="Chromosome"/>
</dbReference>
<organism evidence="3 4">
    <name type="scientific">Dyadobacter sandarakinus</name>
    <dbReference type="NCBI Taxonomy" id="2747268"/>
    <lineage>
        <taxon>Bacteria</taxon>
        <taxon>Pseudomonadati</taxon>
        <taxon>Bacteroidota</taxon>
        <taxon>Cytophagia</taxon>
        <taxon>Cytophagales</taxon>
        <taxon>Spirosomataceae</taxon>
        <taxon>Dyadobacter</taxon>
    </lineage>
</organism>
<sequence>MKTQFKIIAGVDISKHTLDIALISESSEILSYKIANNHSEILDLVKEVKTKFKLRYSDLAFCAENMGLYGKFLTDVLLKLRVTLFLESALQIKRSLGLQRGKTDKADAVRIAQYARKNLPTLKAWEPPRPCINELKDLHAIRKRLLKIKVILKGNSKIEKFYLDSTAASTLAEYSSRSLDAVTRDIMDVEYKMVSIIHSDERLKHLFDLVTSVPGIGTIIGNQLIIHTNEFKDFTDARKFASFCGVAPFPWSSGISVAGKNKISFYANREIKALLHIAAMRNVKYGGYSLAGYYQRKVKEGKNKMSVLKYPAYQLHICQLLNFVKVLRIQVSDVFMIDCGDV</sequence>
<dbReference type="EMBL" id="CP056775">
    <property type="protein sequence ID" value="QRR01504.1"/>
    <property type="molecule type" value="Genomic_DNA"/>
</dbReference>
<dbReference type="InterPro" id="IPR047650">
    <property type="entry name" value="Transpos_IS110"/>
</dbReference>
<dbReference type="InterPro" id="IPR003346">
    <property type="entry name" value="Transposase_20"/>
</dbReference>
<protein>
    <submittedName>
        <fullName evidence="3">Transposase</fullName>
    </submittedName>
</protein>
<dbReference type="InterPro" id="IPR002525">
    <property type="entry name" value="Transp_IS110-like_N"/>
</dbReference>
<accession>A0ABX7I5X9</accession>
<evidence type="ECO:0000313" key="3">
    <source>
        <dbReference type="EMBL" id="QRR01504.1"/>
    </source>
</evidence>
<reference evidence="3 4" key="1">
    <citation type="submission" date="2020-06" db="EMBL/GenBank/DDBJ databases">
        <title>Dyadobacter sandarakinus sp. nov., isolated from the soil of the Arctic Yellow River Station.</title>
        <authorList>
            <person name="Zhang Y."/>
            <person name="Peng F."/>
        </authorList>
    </citation>
    <scope>NUCLEOTIDE SEQUENCE [LARGE SCALE GENOMIC DNA]</scope>
    <source>
        <strain evidence="3 4">Q3-56</strain>
    </source>
</reference>
<proteinExistence type="predicted"/>
<dbReference type="RefSeq" id="WP_204663907.1">
    <property type="nucleotide sequence ID" value="NZ_CP056775.1"/>
</dbReference>
<evidence type="ECO:0000259" key="2">
    <source>
        <dbReference type="Pfam" id="PF02371"/>
    </source>
</evidence>
<evidence type="ECO:0000259" key="1">
    <source>
        <dbReference type="Pfam" id="PF01548"/>
    </source>
</evidence>
<dbReference type="Pfam" id="PF01548">
    <property type="entry name" value="DEDD_Tnp_IS110"/>
    <property type="match status" value="1"/>
</dbReference>
<feature type="domain" description="Transposase IS116/IS110/IS902 C-terminal" evidence="2">
    <location>
        <begin position="209"/>
        <end position="295"/>
    </location>
</feature>
<name>A0ABX7I5X9_9BACT</name>
<evidence type="ECO:0000313" key="4">
    <source>
        <dbReference type="Proteomes" id="UP000612680"/>
    </source>
</evidence>